<comment type="caution">
    <text evidence="2">The sequence shown here is derived from an EMBL/GenBank/DDBJ whole genome shotgun (WGS) entry which is preliminary data.</text>
</comment>
<dbReference type="Pfam" id="PF12867">
    <property type="entry name" value="DinB_2"/>
    <property type="match status" value="1"/>
</dbReference>
<protein>
    <recommendedName>
        <fullName evidence="1">DinB-like domain-containing protein</fullName>
    </recommendedName>
</protein>
<organism evidence="2">
    <name type="scientific">marine sediment metagenome</name>
    <dbReference type="NCBI Taxonomy" id="412755"/>
    <lineage>
        <taxon>unclassified sequences</taxon>
        <taxon>metagenomes</taxon>
        <taxon>ecological metagenomes</taxon>
    </lineage>
</organism>
<feature type="domain" description="DinB-like" evidence="1">
    <location>
        <begin position="24"/>
        <end position="150"/>
    </location>
</feature>
<dbReference type="EMBL" id="BARS01001071">
    <property type="protein sequence ID" value="GAF85382.1"/>
    <property type="molecule type" value="Genomic_DNA"/>
</dbReference>
<accession>X0TB14</accession>
<evidence type="ECO:0000259" key="1">
    <source>
        <dbReference type="Pfam" id="PF12867"/>
    </source>
</evidence>
<gene>
    <name evidence="2" type="ORF">S01H1_02264</name>
</gene>
<sequence length="167" mass="19223">MSDWRDLAHFMYGRGFWYADPLKEIEGLGEEQLYWVPDPNSFCILWHVGHIAHRERVHIGIFLQGLRGDIMPAQYDAFGTKWCSPEEVRQSVGPVEEVLAWVRNVRQKSHAYIDSLSDGDLFRVLPASEGGLSVAHWLFITTAHTALHLGRIQFLRALVERKHDRAC</sequence>
<dbReference type="Gene3D" id="1.20.120.450">
    <property type="entry name" value="dinb family like domain"/>
    <property type="match status" value="1"/>
</dbReference>
<dbReference type="InterPro" id="IPR034660">
    <property type="entry name" value="DinB/YfiT-like"/>
</dbReference>
<dbReference type="SUPFAM" id="SSF109854">
    <property type="entry name" value="DinB/YfiT-like putative metalloenzymes"/>
    <property type="match status" value="1"/>
</dbReference>
<evidence type="ECO:0000313" key="2">
    <source>
        <dbReference type="EMBL" id="GAF85382.1"/>
    </source>
</evidence>
<proteinExistence type="predicted"/>
<dbReference type="InterPro" id="IPR024775">
    <property type="entry name" value="DinB-like"/>
</dbReference>
<reference evidence="2" key="1">
    <citation type="journal article" date="2014" name="Front. Microbiol.">
        <title>High frequency of phylogenetically diverse reductive dehalogenase-homologous genes in deep subseafloor sedimentary metagenomes.</title>
        <authorList>
            <person name="Kawai M."/>
            <person name="Futagami T."/>
            <person name="Toyoda A."/>
            <person name="Takaki Y."/>
            <person name="Nishi S."/>
            <person name="Hori S."/>
            <person name="Arai W."/>
            <person name="Tsubouchi T."/>
            <person name="Morono Y."/>
            <person name="Uchiyama I."/>
            <person name="Ito T."/>
            <person name="Fujiyama A."/>
            <person name="Inagaki F."/>
            <person name="Takami H."/>
        </authorList>
    </citation>
    <scope>NUCLEOTIDE SEQUENCE</scope>
    <source>
        <strain evidence="2">Expedition CK06-06</strain>
    </source>
</reference>
<dbReference type="AlphaFoldDB" id="X0TB14"/>
<name>X0TB14_9ZZZZ</name>